<evidence type="ECO:0000313" key="2">
    <source>
        <dbReference type="Proteomes" id="UP000094769"/>
    </source>
</evidence>
<dbReference type="EMBL" id="MARB01000010">
    <property type="protein sequence ID" value="ODJ87613.1"/>
    <property type="molecule type" value="Genomic_DNA"/>
</dbReference>
<protein>
    <submittedName>
        <fullName evidence="1">Uncharacterized protein</fullName>
    </submittedName>
</protein>
<accession>A0A7Z1AFM4</accession>
<keyword evidence="2" id="KW-1185">Reference proteome</keyword>
<dbReference type="RefSeq" id="WP_154723079.1">
    <property type="nucleotide sequence ID" value="NZ_MARB01000010.1"/>
</dbReference>
<name>A0A7Z1AFM4_9GAMM</name>
<reference evidence="1 2" key="1">
    <citation type="submission" date="2016-06" db="EMBL/GenBank/DDBJ databases">
        <title>Genome sequence of endosymbiont of Candidatus Endolucinida thiodiazotropha.</title>
        <authorList>
            <person name="Poehlein A."/>
            <person name="Koenig S."/>
            <person name="Heiden S.E."/>
            <person name="Thuermer A."/>
            <person name="Voget S."/>
            <person name="Daniel R."/>
            <person name="Markert S."/>
            <person name="Gros O."/>
            <person name="Schweder T."/>
        </authorList>
    </citation>
    <scope>NUCLEOTIDE SEQUENCE [LARGE SCALE GENOMIC DNA]</scope>
    <source>
        <strain evidence="1 2">COS</strain>
    </source>
</reference>
<evidence type="ECO:0000313" key="1">
    <source>
        <dbReference type="EMBL" id="ODJ87613.1"/>
    </source>
</evidence>
<dbReference type="AlphaFoldDB" id="A0A7Z1AFM4"/>
<gene>
    <name evidence="1" type="ORF">CODIS_20280</name>
</gene>
<dbReference type="OrthoDB" id="9181363at2"/>
<sequence length="34" mass="3581">MNLEDLQPGDVVFAASHIFNDGGIPDVPADELLA</sequence>
<comment type="caution">
    <text evidence="1">The sequence shown here is derived from an EMBL/GenBank/DDBJ whole genome shotgun (WGS) entry which is preliminary data.</text>
</comment>
<dbReference type="Proteomes" id="UP000094769">
    <property type="component" value="Unassembled WGS sequence"/>
</dbReference>
<organism evidence="1 2">
    <name type="scientific">Candidatus Thiodiazotropha endolucinida</name>
    <dbReference type="NCBI Taxonomy" id="1655433"/>
    <lineage>
        <taxon>Bacteria</taxon>
        <taxon>Pseudomonadati</taxon>
        <taxon>Pseudomonadota</taxon>
        <taxon>Gammaproteobacteria</taxon>
        <taxon>Chromatiales</taxon>
        <taxon>Sedimenticolaceae</taxon>
        <taxon>Candidatus Thiodiazotropha</taxon>
    </lineage>
</organism>
<proteinExistence type="predicted"/>